<dbReference type="AlphaFoldDB" id="A0A6J7RZA2"/>
<accession>A0A6J7RZA2</accession>
<organism evidence="1">
    <name type="scientific">freshwater metagenome</name>
    <dbReference type="NCBI Taxonomy" id="449393"/>
    <lineage>
        <taxon>unclassified sequences</taxon>
        <taxon>metagenomes</taxon>
        <taxon>ecological metagenomes</taxon>
    </lineage>
</organism>
<dbReference type="EMBL" id="CAFBPV010000114">
    <property type="protein sequence ID" value="CAB5034036.1"/>
    <property type="molecule type" value="Genomic_DNA"/>
</dbReference>
<gene>
    <name evidence="1" type="ORF">UFOPK4165_00973</name>
</gene>
<protein>
    <submittedName>
        <fullName evidence="1">Unannotated protein</fullName>
    </submittedName>
</protein>
<sequence length="98" mass="10471">MIPARIDVTDCSATGNKYPGITLSVIAGKVKCAHVLTSRGKAIFLIRAYVTSVKAPSATPPNATPTGVKNSRPSLMKINEQPQVMPSAMYWAIQELAE</sequence>
<reference evidence="1" key="1">
    <citation type="submission" date="2020-05" db="EMBL/GenBank/DDBJ databases">
        <authorList>
            <person name="Chiriac C."/>
            <person name="Salcher M."/>
            <person name="Ghai R."/>
            <person name="Kavagutti S V."/>
        </authorList>
    </citation>
    <scope>NUCLEOTIDE SEQUENCE</scope>
</reference>
<name>A0A6J7RZA2_9ZZZZ</name>
<proteinExistence type="predicted"/>
<evidence type="ECO:0000313" key="1">
    <source>
        <dbReference type="EMBL" id="CAB5034036.1"/>
    </source>
</evidence>